<keyword evidence="13" id="KW-0170">Cobalt</keyword>
<dbReference type="GO" id="GO:0046872">
    <property type="term" value="F:metal ion binding"/>
    <property type="evidence" value="ECO:0007669"/>
    <property type="project" value="UniProtKB-UniRule"/>
</dbReference>
<evidence type="ECO:0000313" key="16">
    <source>
        <dbReference type="Proteomes" id="UP000033558"/>
    </source>
</evidence>
<evidence type="ECO:0000256" key="8">
    <source>
        <dbReference type="ARBA" id="ARBA00022723"/>
    </source>
</evidence>
<dbReference type="InterPro" id="IPR026019">
    <property type="entry name" value="Ribul_P_3_epim"/>
</dbReference>
<dbReference type="PIRSF" id="PIRSF001461">
    <property type="entry name" value="RPE"/>
    <property type="match status" value="1"/>
</dbReference>
<evidence type="ECO:0000256" key="7">
    <source>
        <dbReference type="ARBA" id="ARBA00013188"/>
    </source>
</evidence>
<feature type="binding site" evidence="10 13">
    <location>
        <position position="36"/>
    </location>
    <ligand>
        <name>a divalent metal cation</name>
        <dbReference type="ChEBI" id="CHEBI:60240"/>
    </ligand>
</feature>
<feature type="active site" description="Proton acceptor" evidence="10 12">
    <location>
        <position position="36"/>
    </location>
</feature>
<keyword evidence="8 10" id="KW-0479">Metal-binding</keyword>
<dbReference type="PROSITE" id="PS01086">
    <property type="entry name" value="RIBUL_P_3_EPIMER_2"/>
    <property type="match status" value="1"/>
</dbReference>
<evidence type="ECO:0000256" key="6">
    <source>
        <dbReference type="ARBA" id="ARBA00009541"/>
    </source>
</evidence>
<dbReference type="Pfam" id="PF00834">
    <property type="entry name" value="Ribul_P_3_epim"/>
    <property type="match status" value="1"/>
</dbReference>
<feature type="binding site" evidence="10 13">
    <location>
        <position position="67"/>
    </location>
    <ligand>
        <name>a divalent metal cation</name>
        <dbReference type="ChEBI" id="CHEBI:60240"/>
    </ligand>
</feature>
<evidence type="ECO:0000256" key="2">
    <source>
        <dbReference type="ARBA" id="ARBA00001936"/>
    </source>
</evidence>
<dbReference type="EC" id="5.1.3.1" evidence="7 10"/>
<dbReference type="GO" id="GO:0019323">
    <property type="term" value="P:pentose catabolic process"/>
    <property type="evidence" value="ECO:0007669"/>
    <property type="project" value="UniProtKB-UniRule"/>
</dbReference>
<evidence type="ECO:0000256" key="4">
    <source>
        <dbReference type="ARBA" id="ARBA00001947"/>
    </source>
</evidence>
<feature type="binding site" evidence="10 14">
    <location>
        <position position="9"/>
    </location>
    <ligand>
        <name>substrate</name>
    </ligand>
</feature>
<dbReference type="InterPro" id="IPR000056">
    <property type="entry name" value="Ribul_P_3_epim-like"/>
</dbReference>
<organism evidence="15 16">
    <name type="scientific">Bombilactobacillus mellifer</name>
    <dbReference type="NCBI Taxonomy" id="1218492"/>
    <lineage>
        <taxon>Bacteria</taxon>
        <taxon>Bacillati</taxon>
        <taxon>Bacillota</taxon>
        <taxon>Bacilli</taxon>
        <taxon>Lactobacillales</taxon>
        <taxon>Lactobacillaceae</taxon>
        <taxon>Bombilactobacillus</taxon>
    </lineage>
</organism>
<feature type="binding site" evidence="14">
    <location>
        <position position="178"/>
    </location>
    <ligand>
        <name>substrate</name>
    </ligand>
</feature>
<feature type="binding site" evidence="10 14">
    <location>
        <begin position="143"/>
        <end position="146"/>
    </location>
    <ligand>
        <name>substrate</name>
    </ligand>
</feature>
<evidence type="ECO:0000256" key="5">
    <source>
        <dbReference type="ARBA" id="ARBA00001954"/>
    </source>
</evidence>
<evidence type="ECO:0000256" key="12">
    <source>
        <dbReference type="PIRSR" id="PIRSR001461-1"/>
    </source>
</evidence>
<dbReference type="HOGENOM" id="CLU_054856_2_1_9"/>
<evidence type="ECO:0000313" key="15">
    <source>
        <dbReference type="EMBL" id="KJY62462.1"/>
    </source>
</evidence>
<keyword evidence="10 11" id="KW-0119">Carbohydrate metabolism</keyword>
<keyword evidence="16" id="KW-1185">Reference proteome</keyword>
<protein>
    <recommendedName>
        <fullName evidence="7 10">Ribulose-phosphate 3-epimerase</fullName>
        <ecNumber evidence="7 10">5.1.3.1</ecNumber>
    </recommendedName>
</protein>
<dbReference type="GO" id="GO:0004750">
    <property type="term" value="F:D-ribulose-phosphate 3-epimerase activity"/>
    <property type="evidence" value="ECO:0007669"/>
    <property type="project" value="UniProtKB-UniRule"/>
</dbReference>
<dbReference type="PANTHER" id="PTHR11749">
    <property type="entry name" value="RIBULOSE-5-PHOSPHATE-3-EPIMERASE"/>
    <property type="match status" value="1"/>
</dbReference>
<evidence type="ECO:0000256" key="11">
    <source>
        <dbReference type="PIRNR" id="PIRNR001461"/>
    </source>
</evidence>
<evidence type="ECO:0000256" key="13">
    <source>
        <dbReference type="PIRSR" id="PIRSR001461-2"/>
    </source>
</evidence>
<evidence type="ECO:0000256" key="3">
    <source>
        <dbReference type="ARBA" id="ARBA00001941"/>
    </source>
</evidence>
<dbReference type="SUPFAM" id="SSF51366">
    <property type="entry name" value="Ribulose-phoshate binding barrel"/>
    <property type="match status" value="1"/>
</dbReference>
<dbReference type="CDD" id="cd00429">
    <property type="entry name" value="RPE"/>
    <property type="match status" value="1"/>
</dbReference>
<comment type="pathway">
    <text evidence="10">Carbohydrate degradation.</text>
</comment>
<dbReference type="FunFam" id="3.20.20.70:FF:000004">
    <property type="entry name" value="Ribulose-phosphate 3-epimerase"/>
    <property type="match status" value="1"/>
</dbReference>
<dbReference type="NCBIfam" id="TIGR01163">
    <property type="entry name" value="rpe"/>
    <property type="match status" value="1"/>
</dbReference>
<dbReference type="RefSeq" id="WP_046316186.1">
    <property type="nucleotide sequence ID" value="NZ_JBHSZT010000001.1"/>
</dbReference>
<dbReference type="PATRIC" id="fig|1218492.5.peg.813"/>
<feature type="binding site" evidence="10 14">
    <location>
        <begin position="198"/>
        <end position="199"/>
    </location>
    <ligand>
        <name>substrate</name>
    </ligand>
</feature>
<comment type="caution">
    <text evidence="15">The sequence shown here is derived from an EMBL/GenBank/DDBJ whole genome shotgun (WGS) entry which is preliminary data.</text>
</comment>
<comment type="similarity">
    <text evidence="6 10 11">Belongs to the ribulose-phosphate 3-epimerase family.</text>
</comment>
<proteinExistence type="inferred from homology"/>
<feature type="binding site" evidence="10 13">
    <location>
        <position position="176"/>
    </location>
    <ligand>
        <name>a divalent metal cation</name>
        <dbReference type="ChEBI" id="CHEBI:60240"/>
    </ligand>
</feature>
<keyword evidence="13" id="KW-0464">Manganese</keyword>
<dbReference type="HAMAP" id="MF_02227">
    <property type="entry name" value="RPE"/>
    <property type="match status" value="1"/>
</dbReference>
<feature type="binding site" evidence="10 13">
    <location>
        <position position="34"/>
    </location>
    <ligand>
        <name>a divalent metal cation</name>
        <dbReference type="ChEBI" id="CHEBI:60240"/>
    </ligand>
</feature>
<dbReference type="STRING" id="1218492.JG30_06770"/>
<name>A0A0F4LUN5_9LACO</name>
<comment type="cofactor">
    <cofactor evidence="4">
        <name>Zn(2+)</name>
        <dbReference type="ChEBI" id="CHEBI:29105"/>
    </cofactor>
</comment>
<dbReference type="EMBL" id="JXJQ01000006">
    <property type="protein sequence ID" value="KJY62462.1"/>
    <property type="molecule type" value="Genomic_DNA"/>
</dbReference>
<comment type="cofactor">
    <cofactor evidence="3">
        <name>Co(2+)</name>
        <dbReference type="ChEBI" id="CHEBI:48828"/>
    </cofactor>
</comment>
<feature type="binding site" evidence="10 14">
    <location>
        <position position="67"/>
    </location>
    <ligand>
        <name>substrate</name>
    </ligand>
</feature>
<comment type="cofactor">
    <cofactor evidence="5">
        <name>Fe(2+)</name>
        <dbReference type="ChEBI" id="CHEBI:29033"/>
    </cofactor>
</comment>
<dbReference type="Gene3D" id="3.20.20.70">
    <property type="entry name" value="Aldolase class I"/>
    <property type="match status" value="1"/>
</dbReference>
<evidence type="ECO:0000256" key="1">
    <source>
        <dbReference type="ARBA" id="ARBA00001782"/>
    </source>
</evidence>
<dbReference type="Proteomes" id="UP000033558">
    <property type="component" value="Unassembled WGS sequence"/>
</dbReference>
<reference evidence="15 16" key="1">
    <citation type="submission" date="2015-01" db="EMBL/GenBank/DDBJ databases">
        <title>Comparative genomics of the lactic acid bacteria isolated from the honey bee gut.</title>
        <authorList>
            <person name="Ellegaard K.M."/>
            <person name="Tamarit D."/>
            <person name="Javelind E."/>
            <person name="Olofsson T."/>
            <person name="Andersson S.G."/>
            <person name="Vasquez A."/>
        </authorList>
    </citation>
    <scope>NUCLEOTIDE SEQUENCE [LARGE SCALE GENOMIC DNA]</scope>
    <source>
        <strain evidence="15 16">Bin4</strain>
    </source>
</reference>
<keyword evidence="13" id="KW-0862">Zinc</keyword>
<sequence length="218" mass="23611">MVKQMIAPSILSAQRLNLQADIDQAVAAGVDMLHIDLMDGVFVPTLSFGPAFIKDIRTITQVPLDAHLMVCNPEHYLDEVIAAGADLINVHVESTQHIFRLIQLIHAAHKKAGVVLNPGTAVTTIAPLLATVDNVLVMTVNPGFGGQAFIDAMLEKIQQLAQLKAQHNYNYTIEVDGGINDQTIQQCAQAGANIFVAGSYIFDHQIASQIQKLQQALK</sequence>
<feature type="binding site" evidence="10">
    <location>
        <begin position="176"/>
        <end position="178"/>
    </location>
    <ligand>
        <name>substrate</name>
    </ligand>
</feature>
<accession>A0A0F4LUN5</accession>
<dbReference type="GO" id="GO:0006098">
    <property type="term" value="P:pentose-phosphate shunt"/>
    <property type="evidence" value="ECO:0007669"/>
    <property type="project" value="UniProtKB-UniRule"/>
</dbReference>
<gene>
    <name evidence="10 15" type="primary">rpe</name>
    <name evidence="15" type="ORF">JG30_06770</name>
</gene>
<evidence type="ECO:0000256" key="10">
    <source>
        <dbReference type="HAMAP-Rule" id="MF_02227"/>
    </source>
</evidence>
<dbReference type="NCBIfam" id="NF004076">
    <property type="entry name" value="PRK05581.1-4"/>
    <property type="match status" value="1"/>
</dbReference>
<dbReference type="InterPro" id="IPR011060">
    <property type="entry name" value="RibuloseP-bd_barrel"/>
</dbReference>
<keyword evidence="9 10" id="KW-0413">Isomerase</keyword>
<comment type="cofactor">
    <cofactor evidence="10 13">
        <name>a divalent metal cation</name>
        <dbReference type="ChEBI" id="CHEBI:60240"/>
    </cofactor>
    <text evidence="10 13">Binds 1 divalent metal cation per subunit.</text>
</comment>
<dbReference type="OrthoDB" id="1645589at2"/>
<dbReference type="GO" id="GO:0005737">
    <property type="term" value="C:cytoplasm"/>
    <property type="evidence" value="ECO:0007669"/>
    <property type="project" value="UniProtKB-ARBA"/>
</dbReference>
<dbReference type="InterPro" id="IPR013785">
    <property type="entry name" value="Aldolase_TIM"/>
</dbReference>
<dbReference type="AlphaFoldDB" id="A0A0F4LUN5"/>
<evidence type="ECO:0000256" key="9">
    <source>
        <dbReference type="ARBA" id="ARBA00023235"/>
    </source>
</evidence>
<comment type="cofactor">
    <cofactor evidence="2">
        <name>Mn(2+)</name>
        <dbReference type="ChEBI" id="CHEBI:29035"/>
    </cofactor>
</comment>
<comment type="function">
    <text evidence="10">Catalyzes the reversible epimerization of D-ribulose 5-phosphate to D-xylulose 5-phosphate.</text>
</comment>
<evidence type="ECO:0000256" key="14">
    <source>
        <dbReference type="PIRSR" id="PIRSR001461-3"/>
    </source>
</evidence>
<feature type="active site" description="Proton donor" evidence="10 12">
    <location>
        <position position="176"/>
    </location>
</feature>
<comment type="catalytic activity">
    <reaction evidence="1 10 11">
        <text>D-ribulose 5-phosphate = D-xylulose 5-phosphate</text>
        <dbReference type="Rhea" id="RHEA:13677"/>
        <dbReference type="ChEBI" id="CHEBI:57737"/>
        <dbReference type="ChEBI" id="CHEBI:58121"/>
        <dbReference type="EC" id="5.1.3.1"/>
    </reaction>
</comment>